<gene>
    <name evidence="1" type="ORF">K488DRAFT_56731</name>
</gene>
<sequence>LGINRVALASSVNVLPMVFSVESRFSYFPIDEWHPTEPDEPYGLSKVVGELQADVIVRRYPNMRVASLRLHWSLPDTTDALADEHRDKGRRARDLWGWLQEDAGADAILRTLTAPEGAWIGHERFFIVAPDTATVYDSAELKAEFYPGVPVREGRKIEGRIGFFDCSKAERLLGWVHPT</sequence>
<proteinExistence type="predicted"/>
<reference evidence="1" key="1">
    <citation type="submission" date="2021-02" db="EMBL/GenBank/DDBJ databases">
        <authorList>
            <consortium name="DOE Joint Genome Institute"/>
            <person name="Ahrendt S."/>
            <person name="Looney B.P."/>
            <person name="Miyauchi S."/>
            <person name="Morin E."/>
            <person name="Drula E."/>
            <person name="Courty P.E."/>
            <person name="Chicoki N."/>
            <person name="Fauchery L."/>
            <person name="Kohler A."/>
            <person name="Kuo A."/>
            <person name="Labutti K."/>
            <person name="Pangilinan J."/>
            <person name="Lipzen A."/>
            <person name="Riley R."/>
            <person name="Andreopoulos W."/>
            <person name="He G."/>
            <person name="Johnson J."/>
            <person name="Barry K.W."/>
            <person name="Grigoriev I.V."/>
            <person name="Nagy L."/>
            <person name="Hibbett D."/>
            <person name="Henrissat B."/>
            <person name="Matheny P.B."/>
            <person name="Labbe J."/>
            <person name="Martin F."/>
        </authorList>
    </citation>
    <scope>NUCLEOTIDE SEQUENCE</scope>
    <source>
        <strain evidence="1">EC-137</strain>
    </source>
</reference>
<keyword evidence="2" id="KW-1185">Reference proteome</keyword>
<evidence type="ECO:0000313" key="1">
    <source>
        <dbReference type="EMBL" id="KAI0029283.1"/>
    </source>
</evidence>
<feature type="non-terminal residue" evidence="1">
    <location>
        <position position="1"/>
    </location>
</feature>
<dbReference type="EMBL" id="MU273686">
    <property type="protein sequence ID" value="KAI0029283.1"/>
    <property type="molecule type" value="Genomic_DNA"/>
</dbReference>
<evidence type="ECO:0000313" key="2">
    <source>
        <dbReference type="Proteomes" id="UP000814128"/>
    </source>
</evidence>
<comment type="caution">
    <text evidence="1">The sequence shown here is derived from an EMBL/GenBank/DDBJ whole genome shotgun (WGS) entry which is preliminary data.</text>
</comment>
<reference evidence="1" key="2">
    <citation type="journal article" date="2022" name="New Phytol.">
        <title>Evolutionary transition to the ectomycorrhizal habit in the genomes of a hyperdiverse lineage of mushroom-forming fungi.</title>
        <authorList>
            <person name="Looney B."/>
            <person name="Miyauchi S."/>
            <person name="Morin E."/>
            <person name="Drula E."/>
            <person name="Courty P.E."/>
            <person name="Kohler A."/>
            <person name="Kuo A."/>
            <person name="LaButti K."/>
            <person name="Pangilinan J."/>
            <person name="Lipzen A."/>
            <person name="Riley R."/>
            <person name="Andreopoulos W."/>
            <person name="He G."/>
            <person name="Johnson J."/>
            <person name="Nolan M."/>
            <person name="Tritt A."/>
            <person name="Barry K.W."/>
            <person name="Grigoriev I.V."/>
            <person name="Nagy L.G."/>
            <person name="Hibbett D."/>
            <person name="Henrissat B."/>
            <person name="Matheny P.B."/>
            <person name="Labbe J."/>
            <person name="Martin F.M."/>
        </authorList>
    </citation>
    <scope>NUCLEOTIDE SEQUENCE</scope>
    <source>
        <strain evidence="1">EC-137</strain>
    </source>
</reference>
<protein>
    <submittedName>
        <fullName evidence="1">Uncharacterized protein</fullName>
    </submittedName>
</protein>
<organism evidence="1 2">
    <name type="scientific">Vararia minispora EC-137</name>
    <dbReference type="NCBI Taxonomy" id="1314806"/>
    <lineage>
        <taxon>Eukaryota</taxon>
        <taxon>Fungi</taxon>
        <taxon>Dikarya</taxon>
        <taxon>Basidiomycota</taxon>
        <taxon>Agaricomycotina</taxon>
        <taxon>Agaricomycetes</taxon>
        <taxon>Russulales</taxon>
        <taxon>Lachnocladiaceae</taxon>
        <taxon>Vararia</taxon>
    </lineage>
</organism>
<name>A0ACB8QCD2_9AGAM</name>
<dbReference type="Proteomes" id="UP000814128">
    <property type="component" value="Unassembled WGS sequence"/>
</dbReference>
<accession>A0ACB8QCD2</accession>